<feature type="domain" description="Reverse transcriptase" evidence="1">
    <location>
        <begin position="106"/>
        <end position="183"/>
    </location>
</feature>
<dbReference type="AlphaFoldDB" id="A0A183BFF2"/>
<dbReference type="InterPro" id="IPR000477">
    <property type="entry name" value="RT_dom"/>
</dbReference>
<organism evidence="4">
    <name type="scientific">Echinostoma caproni</name>
    <dbReference type="NCBI Taxonomy" id="27848"/>
    <lineage>
        <taxon>Eukaryota</taxon>
        <taxon>Metazoa</taxon>
        <taxon>Spiralia</taxon>
        <taxon>Lophotrochozoa</taxon>
        <taxon>Platyhelminthes</taxon>
        <taxon>Trematoda</taxon>
        <taxon>Digenea</taxon>
        <taxon>Plagiorchiida</taxon>
        <taxon>Echinostomata</taxon>
        <taxon>Echinostomatoidea</taxon>
        <taxon>Echinostomatidae</taxon>
        <taxon>Echinostoma</taxon>
    </lineage>
</organism>
<proteinExistence type="predicted"/>
<protein>
    <submittedName>
        <fullName evidence="4">Reverse transcriptase domain-containing protein</fullName>
    </submittedName>
</protein>
<evidence type="ECO:0000259" key="1">
    <source>
        <dbReference type="Pfam" id="PF00078"/>
    </source>
</evidence>
<evidence type="ECO:0000313" key="2">
    <source>
        <dbReference type="EMBL" id="VDP95312.1"/>
    </source>
</evidence>
<evidence type="ECO:0000313" key="4">
    <source>
        <dbReference type="WBParaSite" id="ECPE_0001798301-mRNA-1"/>
    </source>
</evidence>
<dbReference type="Proteomes" id="UP000272942">
    <property type="component" value="Unassembled WGS sequence"/>
</dbReference>
<reference evidence="4" key="1">
    <citation type="submission" date="2016-06" db="UniProtKB">
        <authorList>
            <consortium name="WormBaseParasite"/>
        </authorList>
    </citation>
    <scope>IDENTIFICATION</scope>
</reference>
<dbReference type="InterPro" id="IPR043128">
    <property type="entry name" value="Rev_trsase/Diguanyl_cyclase"/>
</dbReference>
<dbReference type="EMBL" id="UZAN01073015">
    <property type="protein sequence ID" value="VDP95312.1"/>
    <property type="molecule type" value="Genomic_DNA"/>
</dbReference>
<keyword evidence="3" id="KW-1185">Reference proteome</keyword>
<gene>
    <name evidence="2" type="ORF">ECPE_LOCUS17937</name>
</gene>
<evidence type="ECO:0000313" key="3">
    <source>
        <dbReference type="Proteomes" id="UP000272942"/>
    </source>
</evidence>
<name>A0A183BFF2_9TREM</name>
<dbReference type="Gene3D" id="3.30.70.270">
    <property type="match status" value="1"/>
</dbReference>
<dbReference type="SUPFAM" id="SSF56672">
    <property type="entry name" value="DNA/RNA polymerases"/>
    <property type="match status" value="1"/>
</dbReference>
<dbReference type="PANTHER" id="PTHR37984:SF9">
    <property type="entry name" value="INTEGRASE CATALYTIC DOMAIN-CONTAINING PROTEIN"/>
    <property type="match status" value="1"/>
</dbReference>
<dbReference type="OrthoDB" id="10064107at2759"/>
<dbReference type="Gene3D" id="3.10.10.10">
    <property type="entry name" value="HIV Type 1 Reverse Transcriptase, subunit A, domain 1"/>
    <property type="match status" value="1"/>
</dbReference>
<dbReference type="Pfam" id="PF00078">
    <property type="entry name" value="RVT_1"/>
    <property type="match status" value="1"/>
</dbReference>
<dbReference type="InterPro" id="IPR050951">
    <property type="entry name" value="Retrovirus_Pol_polyprotein"/>
</dbReference>
<dbReference type="PANTHER" id="PTHR37984">
    <property type="entry name" value="PROTEIN CBG26694"/>
    <property type="match status" value="1"/>
</dbReference>
<reference evidence="2 3" key="2">
    <citation type="submission" date="2018-11" db="EMBL/GenBank/DDBJ databases">
        <authorList>
            <consortium name="Pathogen Informatics"/>
        </authorList>
    </citation>
    <scope>NUCLEOTIDE SEQUENCE [LARGE SCALE GENOMIC DNA]</scope>
    <source>
        <strain evidence="2 3">Egypt</strain>
    </source>
</reference>
<dbReference type="InterPro" id="IPR043502">
    <property type="entry name" value="DNA/RNA_pol_sf"/>
</dbReference>
<dbReference type="WBParaSite" id="ECPE_0001798301-mRNA-1">
    <property type="protein sequence ID" value="ECPE_0001798301-mRNA-1"/>
    <property type="gene ID" value="ECPE_0001798301"/>
</dbReference>
<sequence length="187" mass="20794">MSNVQICLQRPIVKCSNNTGGVDVQPTNLEVDGDPIFLKRRIILLAHREGVLQALEEMAHDGIITGVISRTWATPIVIAIKSDGKTPRICGYYRLTLNPRLRKCAATTMKLEEFMKALHGSTCSSKIDLADAYLQIPLASACRQFTTVNIPWRLYQYNFLPFGLHTCSGIFQAVIDEVIRGLDGMLS</sequence>
<accession>A0A183BFF2</accession>